<dbReference type="Proteomes" id="UP001159363">
    <property type="component" value="Chromosome 13"/>
</dbReference>
<gene>
    <name evidence="1" type="ORF">PR048_029860</name>
</gene>
<sequence>MERISHEQLFNVWFRSDKKSRQEQVCNYVITRGSATKPTPYTNEEALALFIDAQLTTHQYKLMQSQAKERNCNIYPPTLRDTKDKAIVLPTKRHCYSY</sequence>
<comment type="caution">
    <text evidence="1">The sequence shown here is derived from an EMBL/GenBank/DDBJ whole genome shotgun (WGS) entry which is preliminary data.</text>
</comment>
<dbReference type="EMBL" id="JARBHB010000014">
    <property type="protein sequence ID" value="KAJ8868344.1"/>
    <property type="molecule type" value="Genomic_DNA"/>
</dbReference>
<protein>
    <submittedName>
        <fullName evidence="1">Uncharacterized protein</fullName>
    </submittedName>
</protein>
<reference evidence="1 2" key="1">
    <citation type="submission" date="2023-02" db="EMBL/GenBank/DDBJ databases">
        <title>LHISI_Scaffold_Assembly.</title>
        <authorList>
            <person name="Stuart O.P."/>
            <person name="Cleave R."/>
            <person name="Magrath M.J.L."/>
            <person name="Mikheyev A.S."/>
        </authorList>
    </citation>
    <scope>NUCLEOTIDE SEQUENCE [LARGE SCALE GENOMIC DNA]</scope>
    <source>
        <strain evidence="1">Daus_M_001</strain>
        <tissue evidence="1">Leg muscle</tissue>
    </source>
</reference>
<name>A0ABQ9G7B2_9NEOP</name>
<evidence type="ECO:0000313" key="2">
    <source>
        <dbReference type="Proteomes" id="UP001159363"/>
    </source>
</evidence>
<proteinExistence type="predicted"/>
<keyword evidence="2" id="KW-1185">Reference proteome</keyword>
<evidence type="ECO:0000313" key="1">
    <source>
        <dbReference type="EMBL" id="KAJ8868344.1"/>
    </source>
</evidence>
<accession>A0ABQ9G7B2</accession>
<organism evidence="1 2">
    <name type="scientific">Dryococelus australis</name>
    <dbReference type="NCBI Taxonomy" id="614101"/>
    <lineage>
        <taxon>Eukaryota</taxon>
        <taxon>Metazoa</taxon>
        <taxon>Ecdysozoa</taxon>
        <taxon>Arthropoda</taxon>
        <taxon>Hexapoda</taxon>
        <taxon>Insecta</taxon>
        <taxon>Pterygota</taxon>
        <taxon>Neoptera</taxon>
        <taxon>Polyneoptera</taxon>
        <taxon>Phasmatodea</taxon>
        <taxon>Verophasmatodea</taxon>
        <taxon>Anareolatae</taxon>
        <taxon>Phasmatidae</taxon>
        <taxon>Eurycanthinae</taxon>
        <taxon>Dryococelus</taxon>
    </lineage>
</organism>